<gene>
    <name evidence="3" type="ORF">E6K73_14405</name>
</gene>
<dbReference type="Proteomes" id="UP000320184">
    <property type="component" value="Unassembled WGS sequence"/>
</dbReference>
<dbReference type="EMBL" id="VBOT01000213">
    <property type="protein sequence ID" value="TMQ46947.1"/>
    <property type="molecule type" value="Genomic_DNA"/>
</dbReference>
<dbReference type="AlphaFoldDB" id="A0A538S6D5"/>
<feature type="region of interest" description="Disordered" evidence="1">
    <location>
        <begin position="65"/>
        <end position="94"/>
    </location>
</feature>
<evidence type="ECO:0000313" key="4">
    <source>
        <dbReference type="Proteomes" id="UP000320184"/>
    </source>
</evidence>
<accession>A0A538S6D5</accession>
<sequence>MTMRRHKPPGLAASLLLRGSGLLPFTTVRGVSYAFRRPARRRWLPLLVIFALLLVAPALAHAQASSAQSPRWTHDDSPPAAPRGLSGTREGSGVRLRWTANSETDLAGYTVYRALSPSGPFAAVNPRLAGTDEYLDTTVPAGAGAAWYQVSASDASGNEGGRSDLYGLSLEGGAETWSVEGAFPNPSRAGAAVHVLAVIPNGPPELARVDVLDSGGRRVRRIELGTLAPGHHEVMWDGKNDAGREVAPGVYRGWLVGGGTRAVVRLLRVP</sequence>
<evidence type="ECO:0000259" key="2">
    <source>
        <dbReference type="Pfam" id="PF13860"/>
    </source>
</evidence>
<evidence type="ECO:0000313" key="3">
    <source>
        <dbReference type="EMBL" id="TMQ46947.1"/>
    </source>
</evidence>
<reference evidence="3 4" key="1">
    <citation type="journal article" date="2019" name="Nat. Microbiol.">
        <title>Mediterranean grassland soil C-N compound turnover is dependent on rainfall and depth, and is mediated by genomically divergent microorganisms.</title>
        <authorList>
            <person name="Diamond S."/>
            <person name="Andeer P.F."/>
            <person name="Li Z."/>
            <person name="Crits-Christoph A."/>
            <person name="Burstein D."/>
            <person name="Anantharaman K."/>
            <person name="Lane K.R."/>
            <person name="Thomas B.C."/>
            <person name="Pan C."/>
            <person name="Northen T.R."/>
            <person name="Banfield J.F."/>
        </authorList>
    </citation>
    <scope>NUCLEOTIDE SEQUENCE [LARGE SCALE GENOMIC DNA]</scope>
    <source>
        <strain evidence="3">WS_3</strain>
    </source>
</reference>
<dbReference type="Gene3D" id="2.60.40.4070">
    <property type="match status" value="1"/>
</dbReference>
<dbReference type="Gene3D" id="2.60.40.10">
    <property type="entry name" value="Immunoglobulins"/>
    <property type="match status" value="1"/>
</dbReference>
<dbReference type="Pfam" id="PF13860">
    <property type="entry name" value="FlgD_ig"/>
    <property type="match status" value="1"/>
</dbReference>
<dbReference type="InterPro" id="IPR025965">
    <property type="entry name" value="FlgD/Vpr_Ig-like"/>
</dbReference>
<proteinExistence type="predicted"/>
<evidence type="ECO:0000256" key="1">
    <source>
        <dbReference type="SAM" id="MobiDB-lite"/>
    </source>
</evidence>
<name>A0A538S6D5_UNCEI</name>
<comment type="caution">
    <text evidence="3">The sequence shown here is derived from an EMBL/GenBank/DDBJ whole genome shotgun (WGS) entry which is preliminary data.</text>
</comment>
<feature type="domain" description="FlgD/Vpr Ig-like" evidence="2">
    <location>
        <begin position="202"/>
        <end position="251"/>
    </location>
</feature>
<organism evidence="3 4">
    <name type="scientific">Eiseniibacteriota bacterium</name>
    <dbReference type="NCBI Taxonomy" id="2212470"/>
    <lineage>
        <taxon>Bacteria</taxon>
        <taxon>Candidatus Eiseniibacteriota</taxon>
    </lineage>
</organism>
<dbReference type="InterPro" id="IPR013783">
    <property type="entry name" value="Ig-like_fold"/>
</dbReference>
<protein>
    <recommendedName>
        <fullName evidence="2">FlgD/Vpr Ig-like domain-containing protein</fullName>
    </recommendedName>
</protein>